<keyword evidence="5" id="KW-0677">Repeat</keyword>
<dbReference type="InterPro" id="IPR001680">
    <property type="entry name" value="WD40_rpt"/>
</dbReference>
<feature type="compositionally biased region" description="Basic and acidic residues" evidence="13">
    <location>
        <begin position="288"/>
        <end position="303"/>
    </location>
</feature>
<name>A0A6P6I1W0_PUMCO</name>
<evidence type="ECO:0000256" key="13">
    <source>
        <dbReference type="SAM" id="MobiDB-lite"/>
    </source>
</evidence>
<keyword evidence="7" id="KW-0539">Nucleus</keyword>
<dbReference type="SUPFAM" id="SSF50978">
    <property type="entry name" value="WD40 repeat-like"/>
    <property type="match status" value="1"/>
</dbReference>
<evidence type="ECO:0000256" key="5">
    <source>
        <dbReference type="ARBA" id="ARBA00022737"/>
    </source>
</evidence>
<keyword evidence="14" id="KW-1185">Reference proteome</keyword>
<evidence type="ECO:0000313" key="15">
    <source>
        <dbReference type="RefSeq" id="XP_025781996.1"/>
    </source>
</evidence>
<dbReference type="Proteomes" id="UP000515131">
    <property type="component" value="Unplaced"/>
</dbReference>
<feature type="compositionally biased region" description="Basic and acidic residues" evidence="13">
    <location>
        <begin position="312"/>
        <end position="334"/>
    </location>
</feature>
<evidence type="ECO:0000256" key="1">
    <source>
        <dbReference type="ARBA" id="ARBA00004123"/>
    </source>
</evidence>
<proteinExistence type="predicted"/>
<dbReference type="GeneID" id="112863096"/>
<dbReference type="SMART" id="SM00320">
    <property type="entry name" value="WD40"/>
    <property type="match status" value="7"/>
</dbReference>
<dbReference type="AlphaFoldDB" id="A0A6P6I1W0"/>
<dbReference type="InterPro" id="IPR045151">
    <property type="entry name" value="DCAF8"/>
</dbReference>
<comment type="subunit">
    <text evidence="9">Interacts with the nuclear receptors NR3C1 and AR in the presence of ligand. Interacts with DDB1, CUL4A and CUL4B.</text>
</comment>
<keyword evidence="4" id="KW-0853">WD repeat</keyword>
<feature type="compositionally biased region" description="Polar residues" evidence="13">
    <location>
        <begin position="518"/>
        <end position="528"/>
    </location>
</feature>
<comment type="pathway">
    <text evidence="2">Protein modification; protein ubiquitination.</text>
</comment>
<dbReference type="InterPro" id="IPR036322">
    <property type="entry name" value="WD40_repeat_dom_sf"/>
</dbReference>
<dbReference type="PANTHER" id="PTHR15574:SF39">
    <property type="entry name" value="DDB1- AND CUL4-ASSOCIATED FACTOR 6"/>
    <property type="match status" value="1"/>
</dbReference>
<accession>A0A6P6I1W0</accession>
<feature type="compositionally biased region" description="Polar residues" evidence="13">
    <location>
        <begin position="545"/>
        <end position="570"/>
    </location>
</feature>
<feature type="compositionally biased region" description="Low complexity" evidence="13">
    <location>
        <begin position="500"/>
        <end position="511"/>
    </location>
</feature>
<comment type="function">
    <text evidence="8">Ligand-dependent coactivator of nuclear receptors. Enhance transcriptional activity of the nuclear receptors NR3C1 and AR. May function as a substrate receptor for CUL4-DDB1 E3 ubiquitin-protein ligase complex.</text>
</comment>
<dbReference type="GO" id="GO:0045944">
    <property type="term" value="P:positive regulation of transcription by RNA polymerase II"/>
    <property type="evidence" value="ECO:0007669"/>
    <property type="project" value="TreeGrafter"/>
</dbReference>
<evidence type="ECO:0000256" key="7">
    <source>
        <dbReference type="ARBA" id="ARBA00023242"/>
    </source>
</evidence>
<dbReference type="Pfam" id="PF00400">
    <property type="entry name" value="WD40"/>
    <property type="match status" value="3"/>
</dbReference>
<dbReference type="FunFam" id="2.130.10.10:FF:000078">
    <property type="entry name" value="DDB1- and CUL4-associated factor 6 isoform X1"/>
    <property type="match status" value="1"/>
</dbReference>
<sequence>MSRGGSCPHLLWDVRKRSLGLEDPSRLRSRYLGRREFIQRLKLEATLNVHDGCVNTICWNETGEYILSGSDDTKLVISNPYSRKVLTTVRSGHRANIFSAKFLPCTNDKQIVSCSGDGVIFYTNVEQDAETNRQCQFTCHYGTTYEIMTVPNDPYTFLSCGEDGTVRWFDTRIKTSCTKEDCKDDILINCRRAATSVAICPPIPYYLAVGCSDSSVRIYDRRMLGTRATGNYAGRGTTGMVARFIPSHLNNKSCRVTSLCYSEDGQEILVSYSSDYIYLFDPKDDTARELKTPSAEERREELRQPPVKRLRLRGDWSDTGPRARPESERERDGEQSPNVSLMQRMSDMLSRWFEEASEVAQSNRGRGRSRPRGGTSQSDVSPLPAVPSSSDLEVGETAMEVDPSAEQLLQPSTSSTASAQAHSTSSSTESPHSTSLLSSPDNEQRQAVEASGRHTHHQSDNNNEKLSPKPGTGEPVLSLHYSTEGTTTSTIKLNFTDEWSSTASSSRGNGSHCKSEGQEGSLTPQSSVLPPGDSETKALEESSEDATTCQEGTSAENTLQNRVDTAQSDKFTSEPLDSCSGERNDLNLDSSCGVPEESTLSEQGKEPGTSDQTSTEGATDQNTANPEPQSQTEAIGPLAHEETLARDSALQDTDDSDDDPVLIPGARYRAGPGDRRSAVARIQEFFRRRKERKEMEELDTLNIRRPLVKMVYKGHRNSRTMIKEANFWGANFVMSGSDCGHIFIWDRHTAEHLMLLEADNHVVNCLQPHPFDPILASSGIDYDIKIWSPLEESRIFNRKLADEVITRNELMLEETRNTITVPASFMLRMLASLNHIRADRLEGDRSEGSGQENENEDEE</sequence>
<dbReference type="InterPro" id="IPR015943">
    <property type="entry name" value="WD40/YVTN_repeat-like_dom_sf"/>
</dbReference>
<evidence type="ECO:0000256" key="6">
    <source>
        <dbReference type="ARBA" id="ARBA00022786"/>
    </source>
</evidence>
<gene>
    <name evidence="15" type="primary">DCAF6</name>
</gene>
<feature type="compositionally biased region" description="Basic and acidic residues" evidence="13">
    <location>
        <begin position="457"/>
        <end position="467"/>
    </location>
</feature>
<keyword evidence="3" id="KW-0597">Phosphoprotein</keyword>
<feature type="compositionally biased region" description="Polar residues" evidence="13">
    <location>
        <begin position="480"/>
        <end position="499"/>
    </location>
</feature>
<dbReference type="CTD" id="55827"/>
<dbReference type="GO" id="GO:0080008">
    <property type="term" value="C:Cul4-RING E3 ubiquitin ligase complex"/>
    <property type="evidence" value="ECO:0007669"/>
    <property type="project" value="TreeGrafter"/>
</dbReference>
<evidence type="ECO:0000256" key="2">
    <source>
        <dbReference type="ARBA" id="ARBA00004906"/>
    </source>
</evidence>
<feature type="region of interest" description="Disordered" evidence="13">
    <location>
        <begin position="645"/>
        <end position="674"/>
    </location>
</feature>
<evidence type="ECO:0000256" key="9">
    <source>
        <dbReference type="ARBA" id="ARBA00064504"/>
    </source>
</evidence>
<dbReference type="RefSeq" id="XP_025781996.1">
    <property type="nucleotide sequence ID" value="XM_025926211.1"/>
</dbReference>
<dbReference type="PANTHER" id="PTHR15574">
    <property type="entry name" value="WD REPEAT DOMAIN-CONTAINING FAMILY"/>
    <property type="match status" value="1"/>
</dbReference>
<evidence type="ECO:0000256" key="12">
    <source>
        <dbReference type="ARBA" id="ARBA00075783"/>
    </source>
</evidence>
<organism evidence="14 15">
    <name type="scientific">Puma concolor</name>
    <name type="common">Mountain lion</name>
    <name type="synonym">Felis concolor</name>
    <dbReference type="NCBI Taxonomy" id="9696"/>
    <lineage>
        <taxon>Eukaryota</taxon>
        <taxon>Metazoa</taxon>
        <taxon>Chordata</taxon>
        <taxon>Craniata</taxon>
        <taxon>Vertebrata</taxon>
        <taxon>Euteleostomi</taxon>
        <taxon>Mammalia</taxon>
        <taxon>Eutheria</taxon>
        <taxon>Laurasiatheria</taxon>
        <taxon>Carnivora</taxon>
        <taxon>Feliformia</taxon>
        <taxon>Felidae</taxon>
        <taxon>Felinae</taxon>
        <taxon>Puma</taxon>
    </lineage>
</organism>
<dbReference type="GO" id="GO:0005634">
    <property type="term" value="C:nucleus"/>
    <property type="evidence" value="ECO:0007669"/>
    <property type="project" value="UniProtKB-SubCell"/>
</dbReference>
<keyword evidence="6" id="KW-0833">Ubl conjugation pathway</keyword>
<feature type="region of interest" description="Disordered" evidence="13">
    <location>
        <begin position="355"/>
        <end position="633"/>
    </location>
</feature>
<protein>
    <recommendedName>
        <fullName evidence="10">DDB1- and CUL4-associated factor 6</fullName>
    </recommendedName>
    <alternativeName>
        <fullName evidence="12">IQ motif and WD repeat-containing protein 1</fullName>
    </alternativeName>
    <alternativeName>
        <fullName evidence="11">Nuclear receptor interaction protein</fullName>
    </alternativeName>
</protein>
<evidence type="ECO:0000256" key="11">
    <source>
        <dbReference type="ARBA" id="ARBA00075154"/>
    </source>
</evidence>
<feature type="region of interest" description="Disordered" evidence="13">
    <location>
        <begin position="288"/>
        <end position="340"/>
    </location>
</feature>
<evidence type="ECO:0000256" key="8">
    <source>
        <dbReference type="ARBA" id="ARBA00055060"/>
    </source>
</evidence>
<dbReference type="PROSITE" id="PS50096">
    <property type="entry name" value="IQ"/>
    <property type="match status" value="1"/>
</dbReference>
<evidence type="ECO:0000256" key="10">
    <source>
        <dbReference type="ARBA" id="ARBA00071150"/>
    </source>
</evidence>
<evidence type="ECO:0000256" key="3">
    <source>
        <dbReference type="ARBA" id="ARBA00022553"/>
    </source>
</evidence>
<comment type="subcellular location">
    <subcellularLocation>
        <location evidence="1">Nucleus</location>
    </subcellularLocation>
</comment>
<feature type="compositionally biased region" description="Polar residues" evidence="13">
    <location>
        <begin position="609"/>
        <end position="633"/>
    </location>
</feature>
<dbReference type="FunFam" id="2.130.10.10:FF:000045">
    <property type="entry name" value="DDB1- and CUL4-associated factor 6 isoform X2"/>
    <property type="match status" value="1"/>
</dbReference>
<reference evidence="15" key="1">
    <citation type="submission" date="2025-08" db="UniProtKB">
        <authorList>
            <consortium name="RefSeq"/>
        </authorList>
    </citation>
    <scope>IDENTIFICATION</scope>
    <source>
        <tissue evidence="15">Blood</tissue>
    </source>
</reference>
<feature type="compositionally biased region" description="Low complexity" evidence="13">
    <location>
        <begin position="407"/>
        <end position="440"/>
    </location>
</feature>
<evidence type="ECO:0000256" key="4">
    <source>
        <dbReference type="ARBA" id="ARBA00022574"/>
    </source>
</evidence>
<dbReference type="Gene3D" id="2.130.10.10">
    <property type="entry name" value="YVTN repeat-like/Quinoprotein amine dehydrogenase"/>
    <property type="match status" value="2"/>
</dbReference>
<dbReference type="GO" id="GO:0005737">
    <property type="term" value="C:cytoplasm"/>
    <property type="evidence" value="ECO:0007669"/>
    <property type="project" value="TreeGrafter"/>
</dbReference>
<evidence type="ECO:0000313" key="14">
    <source>
        <dbReference type="Proteomes" id="UP000515131"/>
    </source>
</evidence>